<dbReference type="FunFam" id="1.10.287.3810:FF:000001">
    <property type="entry name" value="Tryptophan 2,3-dioxygenase"/>
    <property type="match status" value="1"/>
</dbReference>
<evidence type="ECO:0000256" key="2">
    <source>
        <dbReference type="ARBA" id="ARBA00022617"/>
    </source>
</evidence>
<keyword evidence="6" id="KW-0408">Iron</keyword>
<dbReference type="PANTHER" id="PTHR10138:SF0">
    <property type="entry name" value="TRYPTOPHAN 2,3-DIOXYGENASE"/>
    <property type="match status" value="1"/>
</dbReference>
<evidence type="ECO:0000256" key="5">
    <source>
        <dbReference type="ARBA" id="ARBA00023002"/>
    </source>
</evidence>
<name>A0A7L3PDQ7_9DEND</name>
<dbReference type="HAMAP" id="MF_01972">
    <property type="entry name" value="T23O"/>
    <property type="match status" value="1"/>
</dbReference>
<dbReference type="EMBL" id="VZUH01003034">
    <property type="protein sequence ID" value="NXU87238.1"/>
    <property type="molecule type" value="Genomic_DNA"/>
</dbReference>
<evidence type="ECO:0000256" key="9">
    <source>
        <dbReference type="ARBA" id="ARBA00060570"/>
    </source>
</evidence>
<dbReference type="GO" id="GO:0046872">
    <property type="term" value="F:metal ion binding"/>
    <property type="evidence" value="ECO:0007669"/>
    <property type="project" value="UniProtKB-KW"/>
</dbReference>
<dbReference type="Proteomes" id="UP000551443">
    <property type="component" value="Unassembled WGS sequence"/>
</dbReference>
<dbReference type="InterPro" id="IPR037217">
    <property type="entry name" value="Trp/Indoleamine_2_3_dOase-like"/>
</dbReference>
<dbReference type="SUPFAM" id="SSF140959">
    <property type="entry name" value="Indolic compounds 2,3-dioxygenase-like"/>
    <property type="match status" value="1"/>
</dbReference>
<accession>A0A7L3PDQ7</accession>
<protein>
    <recommendedName>
        <fullName evidence="11">tryptophan 2,3-dioxygenase</fullName>
        <ecNumber evidence="11">1.13.11.11</ecNumber>
    </recommendedName>
</protein>
<evidence type="ECO:0000256" key="11">
    <source>
        <dbReference type="ARBA" id="ARBA00066688"/>
    </source>
</evidence>
<dbReference type="GO" id="GO:0004833">
    <property type="term" value="F:L-tryptophan 2,3-dioxygenase activity"/>
    <property type="evidence" value="ECO:0007669"/>
    <property type="project" value="UniProtKB-EC"/>
</dbReference>
<dbReference type="EC" id="1.13.11.11" evidence="11"/>
<dbReference type="GO" id="GO:0019442">
    <property type="term" value="P:L-tryptophan catabolic process to acetyl-CoA"/>
    <property type="evidence" value="ECO:0007669"/>
    <property type="project" value="TreeGrafter"/>
</dbReference>
<evidence type="ECO:0000313" key="13">
    <source>
        <dbReference type="Proteomes" id="UP000551443"/>
    </source>
</evidence>
<reference evidence="12 13" key="1">
    <citation type="submission" date="2019-09" db="EMBL/GenBank/DDBJ databases">
        <title>Bird 10,000 Genomes (B10K) Project - Family phase.</title>
        <authorList>
            <person name="Zhang G."/>
        </authorList>
    </citation>
    <scope>NUCLEOTIDE SEQUENCE [LARGE SCALE GENOMIC DNA]</scope>
    <source>
        <strain evidence="12">OUT-0059</strain>
        <tissue evidence="12">Muscle</tissue>
    </source>
</reference>
<dbReference type="PANTHER" id="PTHR10138">
    <property type="entry name" value="TRYPTOPHAN 2,3-DIOXYGENASE"/>
    <property type="match status" value="1"/>
</dbReference>
<comment type="caution">
    <text evidence="12">The sequence shown here is derived from an EMBL/GenBank/DDBJ whole genome shotgun (WGS) entry which is preliminary data.</text>
</comment>
<keyword evidence="2" id="KW-0349">Heme</keyword>
<comment type="cofactor">
    <cofactor evidence="1">
        <name>heme</name>
        <dbReference type="ChEBI" id="CHEBI:30413"/>
    </cofactor>
</comment>
<gene>
    <name evidence="12" type="primary">Tdo2</name>
    <name evidence="12" type="ORF">XIPELE_R09185</name>
</gene>
<sequence length="394" mass="46533">FNFNKLSLEEQNEDKSQEGINKASKGGLIYGEYLQLDKILNAQELESEKKGKKIHDEHLFIVTHQAYELWFKQILWEMDSVRVIFQNGHVRDERNMLKVITRMNRISLILKLLVEQFTVLETMTPLDFFDFRYHLSPASGFQSLQFRLLENKIGVPQSLRVPYNRRHYRDNFKGQDYELLLKSEQEPTLLQLVEAWLERTPGLEAEGFDFWGQFEVNVLKGLEEEFALIQAKTESEEKDDLLSEFQKQKDVLLSLFDEKRHEHLLSKGERRLSYKALKGALMIYFYREEPRFQVPFQLLTSLMDIDVLMTKWRYNHVCLVHRMIGSKAGTGGSSGYHYLRSTVSDRYKVFVDLFNLSTFLVPRHWIPKMNPTIHKFLYTAEYCDSSYFSSDDSD</sequence>
<keyword evidence="4 12" id="KW-0223">Dioxygenase</keyword>
<comment type="pathway">
    <text evidence="9">Amino-acid degradation; L-tryptophan degradation via kynurenine pathway; L-kynurenine from L-tryptophan: step 1/2.</text>
</comment>
<feature type="non-terminal residue" evidence="12">
    <location>
        <position position="1"/>
    </location>
</feature>
<evidence type="ECO:0000256" key="1">
    <source>
        <dbReference type="ARBA" id="ARBA00001971"/>
    </source>
</evidence>
<dbReference type="AlphaFoldDB" id="A0A7L3PDQ7"/>
<keyword evidence="7" id="KW-0823">Tryptophan catabolism</keyword>
<proteinExistence type="inferred from homology"/>
<comment type="subunit">
    <text evidence="10">Homotetramer. Dimer of dimers.</text>
</comment>
<comment type="catalytic activity">
    <reaction evidence="8">
        <text>L-tryptophan + O2 = N-formyl-L-kynurenine</text>
        <dbReference type="Rhea" id="RHEA:24536"/>
        <dbReference type="ChEBI" id="CHEBI:15379"/>
        <dbReference type="ChEBI" id="CHEBI:57912"/>
        <dbReference type="ChEBI" id="CHEBI:58629"/>
        <dbReference type="EC" id="1.13.11.11"/>
    </reaction>
</comment>
<dbReference type="InterPro" id="IPR004981">
    <property type="entry name" value="Trp_2_3_dOase"/>
</dbReference>
<keyword evidence="13" id="KW-1185">Reference proteome</keyword>
<dbReference type="Gene3D" id="1.10.287.3810">
    <property type="match status" value="1"/>
</dbReference>
<dbReference type="GO" id="GO:0020037">
    <property type="term" value="F:heme binding"/>
    <property type="evidence" value="ECO:0007669"/>
    <property type="project" value="InterPro"/>
</dbReference>
<evidence type="ECO:0000256" key="6">
    <source>
        <dbReference type="ARBA" id="ARBA00023004"/>
    </source>
</evidence>
<evidence type="ECO:0000256" key="3">
    <source>
        <dbReference type="ARBA" id="ARBA00022723"/>
    </source>
</evidence>
<dbReference type="GO" id="GO:0019441">
    <property type="term" value="P:L-tryptophan catabolic process to kynurenine"/>
    <property type="evidence" value="ECO:0007669"/>
    <property type="project" value="InterPro"/>
</dbReference>
<evidence type="ECO:0000256" key="7">
    <source>
        <dbReference type="ARBA" id="ARBA00023079"/>
    </source>
</evidence>
<dbReference type="Gene3D" id="1.20.58.480">
    <property type="match status" value="1"/>
</dbReference>
<keyword evidence="3" id="KW-0479">Metal-binding</keyword>
<evidence type="ECO:0000256" key="10">
    <source>
        <dbReference type="ARBA" id="ARBA00061930"/>
    </source>
</evidence>
<feature type="non-terminal residue" evidence="12">
    <location>
        <position position="394"/>
    </location>
</feature>
<evidence type="ECO:0000256" key="4">
    <source>
        <dbReference type="ARBA" id="ARBA00022964"/>
    </source>
</evidence>
<dbReference type="Pfam" id="PF03301">
    <property type="entry name" value="Trp_dioxygenase"/>
    <property type="match status" value="1"/>
</dbReference>
<evidence type="ECO:0000256" key="8">
    <source>
        <dbReference type="ARBA" id="ARBA00050412"/>
    </source>
</evidence>
<keyword evidence="5" id="KW-0560">Oxidoreductase</keyword>
<evidence type="ECO:0000313" key="12">
    <source>
        <dbReference type="EMBL" id="NXU87238.1"/>
    </source>
</evidence>
<organism evidence="12 13">
    <name type="scientific">Xiphorhynchus elegans</name>
    <name type="common">elegant woodcreeper</name>
    <dbReference type="NCBI Taxonomy" id="269412"/>
    <lineage>
        <taxon>Eukaryota</taxon>
        <taxon>Metazoa</taxon>
        <taxon>Chordata</taxon>
        <taxon>Craniata</taxon>
        <taxon>Vertebrata</taxon>
        <taxon>Euteleostomi</taxon>
        <taxon>Archelosauria</taxon>
        <taxon>Archosauria</taxon>
        <taxon>Dinosauria</taxon>
        <taxon>Saurischia</taxon>
        <taxon>Theropoda</taxon>
        <taxon>Coelurosauria</taxon>
        <taxon>Aves</taxon>
        <taxon>Neognathae</taxon>
        <taxon>Neoaves</taxon>
        <taxon>Telluraves</taxon>
        <taxon>Australaves</taxon>
        <taxon>Passeriformes</taxon>
        <taxon>Dendrocolaptidae</taxon>
        <taxon>Xiphorhynchus</taxon>
    </lineage>
</organism>